<reference evidence="8" key="1">
    <citation type="journal article" date="2023" name="Mol. Biol. Evol.">
        <title>Third-Generation Sequencing Reveals the Adaptive Role of the Epigenome in Three Deep-Sea Polychaetes.</title>
        <authorList>
            <person name="Perez M."/>
            <person name="Aroh O."/>
            <person name="Sun Y."/>
            <person name="Lan Y."/>
            <person name="Juniper S.K."/>
            <person name="Young C.R."/>
            <person name="Angers B."/>
            <person name="Qian P.Y."/>
        </authorList>
    </citation>
    <scope>NUCLEOTIDE SEQUENCE</scope>
    <source>
        <strain evidence="8">P08H-3</strain>
    </source>
</reference>
<evidence type="ECO:0000256" key="1">
    <source>
        <dbReference type="ARBA" id="ARBA00022723"/>
    </source>
</evidence>
<sequence>MDPAADDSQPSPIQNTPTSTNENLGSRNEATVDAENHKIQLSGCSLYKQQMEDTSDSVPNKDQLIFLEIPANALTQCSCLCHDQVLRLKASVADSGCSCKGNLDISVVRRNDAILLALKAVGSSFQELAGNWRYIVNSVDVTQNSIESRSWPEEVKLSDLTDINGMSTQTVDSHQNKAGGDTSPGIGPKNSGCDVGDISVCSDVSKQQTETGLKEDISLDRTDSKITECEMDALGVKSCNKQQITHTGTSETSHIKLHRIDSLSTDVSPVDAPPIRRRGRPRKIARHDDIDETSIKKELEEVDTKISVKPSRNCCSCCGRVFRLQITQKQHEIKCHLNVTNGSIVTCKRCKNSFVSLDQYELHLEQCYLENVNATNDYLKLKLKSGDQQVCDVCFSIFQTRSRMLKHKHRIHLGQVQDAQEVTKPERYYPCKFCDQVFGNGSSRHRHQKFYCPRNPDCKRPHCCNQCGNFFTCDEDLREHKQRRHKNTLPYVCHLCGTELTSRSSIYFHNLKRHSGKPPKFKCTHCDKAFYTRNKLEKHLTSHSSDRNIQCELCGKQFKTPQHVAQHKKTIHENRYRYRCEKCGHGMEKLQYLQSHKCGRVRRIQENEKSIPPVSVDEMESTQKDVTLIIAASPSETIQESVPVTTGLFGSQENAITSHYLLPDINLITNYQTHGEPGVDPVTPSLAIPVSVSEQPYILQPSSPTYTQFMMPDNVRY</sequence>
<dbReference type="PROSITE" id="PS00028">
    <property type="entry name" value="ZINC_FINGER_C2H2_1"/>
    <property type="match status" value="6"/>
</dbReference>
<feature type="domain" description="C2H2-type" evidence="7">
    <location>
        <begin position="521"/>
        <end position="548"/>
    </location>
</feature>
<dbReference type="InterPro" id="IPR036236">
    <property type="entry name" value="Znf_C2H2_sf"/>
</dbReference>
<dbReference type="GO" id="GO:0008270">
    <property type="term" value="F:zinc ion binding"/>
    <property type="evidence" value="ECO:0007669"/>
    <property type="project" value="UniProtKB-KW"/>
</dbReference>
<protein>
    <recommendedName>
        <fullName evidence="7">C2H2-type domain-containing protein</fullName>
    </recommendedName>
</protein>
<dbReference type="PROSITE" id="PS50157">
    <property type="entry name" value="ZINC_FINGER_C2H2_2"/>
    <property type="match status" value="6"/>
</dbReference>
<evidence type="ECO:0000259" key="7">
    <source>
        <dbReference type="PROSITE" id="PS50157"/>
    </source>
</evidence>
<dbReference type="SUPFAM" id="SSF57667">
    <property type="entry name" value="beta-beta-alpha zinc fingers"/>
    <property type="match status" value="2"/>
</dbReference>
<dbReference type="SMART" id="SM00355">
    <property type="entry name" value="ZnF_C2H2"/>
    <property type="match status" value="8"/>
</dbReference>
<dbReference type="Gene3D" id="3.30.160.60">
    <property type="entry name" value="Classic Zinc Finger"/>
    <property type="match status" value="3"/>
</dbReference>
<gene>
    <name evidence="8" type="ORF">LSH36_74g05012</name>
</gene>
<organism evidence="8 9">
    <name type="scientific">Paralvinella palmiformis</name>
    <dbReference type="NCBI Taxonomy" id="53620"/>
    <lineage>
        <taxon>Eukaryota</taxon>
        <taxon>Metazoa</taxon>
        <taxon>Spiralia</taxon>
        <taxon>Lophotrochozoa</taxon>
        <taxon>Annelida</taxon>
        <taxon>Polychaeta</taxon>
        <taxon>Sedentaria</taxon>
        <taxon>Canalipalpata</taxon>
        <taxon>Terebellida</taxon>
        <taxon>Terebelliformia</taxon>
        <taxon>Alvinellidae</taxon>
        <taxon>Paralvinella</taxon>
    </lineage>
</organism>
<dbReference type="PANTHER" id="PTHR24379">
    <property type="entry name" value="KRAB AND ZINC FINGER DOMAIN-CONTAINING"/>
    <property type="match status" value="1"/>
</dbReference>
<evidence type="ECO:0000256" key="2">
    <source>
        <dbReference type="ARBA" id="ARBA00022737"/>
    </source>
</evidence>
<feature type="domain" description="C2H2-type" evidence="7">
    <location>
        <begin position="429"/>
        <end position="456"/>
    </location>
</feature>
<feature type="domain" description="C2H2-type" evidence="7">
    <location>
        <begin position="462"/>
        <end position="490"/>
    </location>
</feature>
<feature type="domain" description="C2H2-type" evidence="7">
    <location>
        <begin position="549"/>
        <end position="577"/>
    </location>
</feature>
<evidence type="ECO:0000256" key="3">
    <source>
        <dbReference type="ARBA" id="ARBA00022771"/>
    </source>
</evidence>
<keyword evidence="9" id="KW-1185">Reference proteome</keyword>
<keyword evidence="1" id="KW-0479">Metal-binding</keyword>
<comment type="caution">
    <text evidence="8">The sequence shown here is derived from an EMBL/GenBank/DDBJ whole genome shotgun (WGS) entry which is preliminary data.</text>
</comment>
<dbReference type="EMBL" id="JAODUP010000074">
    <property type="protein sequence ID" value="KAK2163776.1"/>
    <property type="molecule type" value="Genomic_DNA"/>
</dbReference>
<keyword evidence="2" id="KW-0677">Repeat</keyword>
<feature type="domain" description="C2H2-type" evidence="7">
    <location>
        <begin position="389"/>
        <end position="417"/>
    </location>
</feature>
<keyword evidence="4" id="KW-0862">Zinc</keyword>
<evidence type="ECO:0000313" key="8">
    <source>
        <dbReference type="EMBL" id="KAK2163776.1"/>
    </source>
</evidence>
<dbReference type="InterPro" id="IPR013087">
    <property type="entry name" value="Znf_C2H2_type"/>
</dbReference>
<accession>A0AAD9K3B5</accession>
<proteinExistence type="predicted"/>
<feature type="region of interest" description="Disordered" evidence="6">
    <location>
        <begin position="1"/>
        <end position="29"/>
    </location>
</feature>
<name>A0AAD9K3B5_9ANNE</name>
<evidence type="ECO:0000256" key="5">
    <source>
        <dbReference type="PROSITE-ProRule" id="PRU00042"/>
    </source>
</evidence>
<evidence type="ECO:0000313" key="9">
    <source>
        <dbReference type="Proteomes" id="UP001208570"/>
    </source>
</evidence>
<dbReference type="PANTHER" id="PTHR24379:SF121">
    <property type="entry name" value="C2H2-TYPE DOMAIN-CONTAINING PROTEIN"/>
    <property type="match status" value="1"/>
</dbReference>
<evidence type="ECO:0000256" key="6">
    <source>
        <dbReference type="SAM" id="MobiDB-lite"/>
    </source>
</evidence>
<feature type="compositionally biased region" description="Polar residues" evidence="6">
    <location>
        <begin position="8"/>
        <end position="29"/>
    </location>
</feature>
<dbReference type="AlphaFoldDB" id="A0AAD9K3B5"/>
<evidence type="ECO:0000256" key="4">
    <source>
        <dbReference type="ARBA" id="ARBA00022833"/>
    </source>
</evidence>
<dbReference type="Proteomes" id="UP001208570">
    <property type="component" value="Unassembled WGS sequence"/>
</dbReference>
<feature type="domain" description="C2H2-type" evidence="7">
    <location>
        <begin position="491"/>
        <end position="519"/>
    </location>
</feature>
<keyword evidence="3 5" id="KW-0863">Zinc-finger</keyword>